<dbReference type="STRING" id="2162.BRM9_1106"/>
<dbReference type="InterPro" id="IPR001296">
    <property type="entry name" value="Glyco_trans_1"/>
</dbReference>
<dbReference type="OrthoDB" id="132546at2157"/>
<dbReference type="KEGG" id="mfc:BRM9_1106"/>
<dbReference type="PATRIC" id="fig|2162.10.peg.1296"/>
<dbReference type="AlphaFoldDB" id="A0A089ZD43"/>
<evidence type="ECO:0000313" key="5">
    <source>
        <dbReference type="Proteomes" id="UP000062768"/>
    </source>
</evidence>
<dbReference type="CDD" id="cd03801">
    <property type="entry name" value="GT4_PimA-like"/>
    <property type="match status" value="1"/>
</dbReference>
<name>A0A089ZD43_METFO</name>
<dbReference type="GeneID" id="26739484"/>
<dbReference type="PANTHER" id="PTHR45947:SF3">
    <property type="entry name" value="SULFOQUINOVOSYL TRANSFERASE SQD2"/>
    <property type="match status" value="1"/>
</dbReference>
<dbReference type="GO" id="GO:0016757">
    <property type="term" value="F:glycosyltransferase activity"/>
    <property type="evidence" value="ECO:0007669"/>
    <property type="project" value="InterPro"/>
</dbReference>
<dbReference type="Gene3D" id="3.40.50.2000">
    <property type="entry name" value="Glycogen Phosphorylase B"/>
    <property type="match status" value="2"/>
</dbReference>
<dbReference type="Pfam" id="PF00534">
    <property type="entry name" value="Glycos_transf_1"/>
    <property type="match status" value="1"/>
</dbReference>
<dbReference type="EMBL" id="CP006933">
    <property type="protein sequence ID" value="AIS31922.1"/>
    <property type="molecule type" value="Genomic_DNA"/>
</dbReference>
<keyword evidence="2" id="KW-0808">Transferase</keyword>
<dbReference type="EMBL" id="LN734822">
    <property type="protein sequence ID" value="CEL24876.1"/>
    <property type="molecule type" value="Genomic_DNA"/>
</dbReference>
<evidence type="ECO:0000313" key="3">
    <source>
        <dbReference type="EMBL" id="CEL24876.1"/>
    </source>
</evidence>
<dbReference type="InterPro" id="IPR050194">
    <property type="entry name" value="Glycosyltransferase_grp1"/>
</dbReference>
<dbReference type="SUPFAM" id="SSF53756">
    <property type="entry name" value="UDP-Glycosyltransferase/glycogen phosphorylase"/>
    <property type="match status" value="1"/>
</dbReference>
<organism evidence="2 4">
    <name type="scientific">Methanobacterium formicicum</name>
    <dbReference type="NCBI Taxonomy" id="2162"/>
    <lineage>
        <taxon>Archaea</taxon>
        <taxon>Methanobacteriati</taxon>
        <taxon>Methanobacteriota</taxon>
        <taxon>Methanomada group</taxon>
        <taxon>Methanobacteria</taxon>
        <taxon>Methanobacteriales</taxon>
        <taxon>Methanobacteriaceae</taxon>
        <taxon>Methanobacterium</taxon>
    </lineage>
</organism>
<evidence type="ECO:0000313" key="2">
    <source>
        <dbReference type="EMBL" id="AIS31922.1"/>
    </source>
</evidence>
<evidence type="ECO:0000313" key="4">
    <source>
        <dbReference type="Proteomes" id="UP000029661"/>
    </source>
</evidence>
<accession>A0A089ZD43</accession>
<reference evidence="3" key="2">
    <citation type="submission" date="2014-09" db="EMBL/GenBank/DDBJ databases">
        <authorList>
            <person name="Bishop-Lilly K.A."/>
            <person name="Broomall S.M."/>
            <person name="Chain P.S."/>
            <person name="Chertkov O."/>
            <person name="Coyne S.R."/>
            <person name="Daligault H.E."/>
            <person name="Davenport K.W."/>
            <person name="Erkkila T."/>
            <person name="Frey K.G."/>
            <person name="Gibbons H.S."/>
            <person name="Gu W."/>
            <person name="Jaissle J."/>
            <person name="Johnson S.L."/>
            <person name="Koroleva G.I."/>
            <person name="Ladner J.T."/>
            <person name="Lo C.-C."/>
            <person name="Minogue T.D."/>
            <person name="Munk C."/>
            <person name="Palacios G.F."/>
            <person name="Redden C.L."/>
            <person name="Rosenzweig C.N."/>
            <person name="Scholz M.B."/>
            <person name="Teshima H."/>
            <person name="Xu Y."/>
        </authorList>
    </citation>
    <scope>NUCLEOTIDE SEQUENCE</scope>
    <source>
        <strain evidence="3">Mb9</strain>
    </source>
</reference>
<reference evidence="2" key="1">
    <citation type="submission" date="2013-12" db="EMBL/GenBank/DDBJ databases">
        <title>The complete genome sequence of Methanobacterium sp. BRM9.</title>
        <authorList>
            <consortium name="Pastoral Greenhouse Gas Research Consortium"/>
            <person name="Kelly W.J."/>
            <person name="Leahy S.C."/>
            <person name="Perry R."/>
            <person name="Li D."/>
            <person name="Altermann E."/>
            <person name="Lambie S.C."/>
            <person name="Attwood G.T."/>
        </authorList>
    </citation>
    <scope>NUCLEOTIDE SEQUENCE [LARGE SCALE GENOMIC DNA]</scope>
    <source>
        <strain evidence="2">BRM9</strain>
    </source>
</reference>
<sequence length="397" mass="45941">MKIAVFHNLPTGGAKRALYNSVEFLSRDHQVDVFVPSLADEDYLSLKDVAHGFRIYPVKNTLPGFLYSTLKYFPSKISIRDLEKTQKQMAQEVNRRDYDVVLCEQDKYTMAPFFLKYLKKPHVYFCQQPVHSQGKISQILYNEAGIKTSFNVEALRFRLFMNRMINLDQKLTSHSHYTVVNSYFSHETVLRSYGVNALVSYLGVDTSQFRPMDIPRENFILSVGRCIPEKGFDFIIKSLGKIDEKTRPELVLISDLVNIYWKNYLENLAHQLNVKLKILVLVTDEELVELYNKAQLVVYAPYLEPFGLVPLEAMSCRTPVIGVKEGGVRETIQHQETGILTDRDEVSFSQVVTELLLDPDKREKLATQSYKNIQKFWTLECSGKRLLNHLERTVDLY</sequence>
<protein>
    <submittedName>
        <fullName evidence="2">Glycosyl transferase GT4 family</fullName>
    </submittedName>
    <submittedName>
        <fullName evidence="3">Group 1 glycosyl transferase</fullName>
    </submittedName>
</protein>
<proteinExistence type="predicted"/>
<keyword evidence="5" id="KW-1185">Reference proteome</keyword>
<evidence type="ECO:0000259" key="1">
    <source>
        <dbReference type="Pfam" id="PF00534"/>
    </source>
</evidence>
<dbReference type="Proteomes" id="UP000029661">
    <property type="component" value="Chromosome"/>
</dbReference>
<gene>
    <name evidence="2" type="ORF">BRM9_1106</name>
    <name evidence="3" type="ORF">MB9_1238</name>
</gene>
<feature type="domain" description="Glycosyl transferase family 1" evidence="1">
    <location>
        <begin position="216"/>
        <end position="371"/>
    </location>
</feature>
<dbReference type="RefSeq" id="WP_048085091.1">
    <property type="nucleotide sequence ID" value="NZ_CP006933.1"/>
</dbReference>
<dbReference type="Proteomes" id="UP000062768">
    <property type="component" value="Chromosome I"/>
</dbReference>
<dbReference type="PANTHER" id="PTHR45947">
    <property type="entry name" value="SULFOQUINOVOSYL TRANSFERASE SQD2"/>
    <property type="match status" value="1"/>
</dbReference>